<comment type="caution">
    <text evidence="2">The sequence shown here is derived from an EMBL/GenBank/DDBJ whole genome shotgun (WGS) entry which is preliminary data.</text>
</comment>
<keyword evidence="3" id="KW-1185">Reference proteome</keyword>
<proteinExistence type="predicted"/>
<evidence type="ECO:0000313" key="3">
    <source>
        <dbReference type="Proteomes" id="UP000627292"/>
    </source>
</evidence>
<dbReference type="InterPro" id="IPR007076">
    <property type="entry name" value="TfoX_N"/>
</dbReference>
<protein>
    <recommendedName>
        <fullName evidence="1">TfoX N-terminal domain-containing protein</fullName>
    </recommendedName>
</protein>
<reference evidence="2" key="2">
    <citation type="submission" date="2020-09" db="EMBL/GenBank/DDBJ databases">
        <authorList>
            <person name="Sun Q."/>
            <person name="Zhou Y."/>
        </authorList>
    </citation>
    <scope>NUCLEOTIDE SEQUENCE</scope>
    <source>
        <strain evidence="2">CGMCC 1.15290</strain>
    </source>
</reference>
<dbReference type="Proteomes" id="UP000627292">
    <property type="component" value="Unassembled WGS sequence"/>
</dbReference>
<dbReference type="Pfam" id="PF04993">
    <property type="entry name" value="TfoX_N"/>
    <property type="match status" value="1"/>
</dbReference>
<feature type="domain" description="TfoX N-terminal" evidence="1">
    <location>
        <begin position="22"/>
        <end position="104"/>
    </location>
</feature>
<gene>
    <name evidence="2" type="ORF">GCM10011379_34190</name>
</gene>
<dbReference type="RefSeq" id="WP_188954435.1">
    <property type="nucleotide sequence ID" value="NZ_BMIB01000003.1"/>
</dbReference>
<dbReference type="AlphaFoldDB" id="A0A917J0K0"/>
<sequence>MAYDIHLADRIREYLITVPGLQIEEKEMFRGLTFMINGKMCVSVSGDEMMVRFDPALQDVFAEKSGFRVMQMKNREYKGYGYISPDAIRNKKDFVFWIKQCLEFNPRAKASKRK</sequence>
<evidence type="ECO:0000259" key="1">
    <source>
        <dbReference type="Pfam" id="PF04993"/>
    </source>
</evidence>
<accession>A0A917J0K0</accession>
<dbReference type="EMBL" id="BMIB01000003">
    <property type="protein sequence ID" value="GGH73079.1"/>
    <property type="molecule type" value="Genomic_DNA"/>
</dbReference>
<dbReference type="SUPFAM" id="SSF159894">
    <property type="entry name" value="YgaC/TfoX-N like"/>
    <property type="match status" value="1"/>
</dbReference>
<reference evidence="2" key="1">
    <citation type="journal article" date="2014" name="Int. J. Syst. Evol. Microbiol.">
        <title>Complete genome sequence of Corynebacterium casei LMG S-19264T (=DSM 44701T), isolated from a smear-ripened cheese.</title>
        <authorList>
            <consortium name="US DOE Joint Genome Institute (JGI-PGF)"/>
            <person name="Walter F."/>
            <person name="Albersmeier A."/>
            <person name="Kalinowski J."/>
            <person name="Ruckert C."/>
        </authorList>
    </citation>
    <scope>NUCLEOTIDE SEQUENCE</scope>
    <source>
        <strain evidence="2">CGMCC 1.15290</strain>
    </source>
</reference>
<evidence type="ECO:0000313" key="2">
    <source>
        <dbReference type="EMBL" id="GGH73079.1"/>
    </source>
</evidence>
<organism evidence="2 3">
    <name type="scientific">Filimonas zeae</name>
    <dbReference type="NCBI Taxonomy" id="1737353"/>
    <lineage>
        <taxon>Bacteria</taxon>
        <taxon>Pseudomonadati</taxon>
        <taxon>Bacteroidota</taxon>
        <taxon>Chitinophagia</taxon>
        <taxon>Chitinophagales</taxon>
        <taxon>Chitinophagaceae</taxon>
        <taxon>Filimonas</taxon>
    </lineage>
</organism>
<dbReference type="Gene3D" id="3.30.1460.30">
    <property type="entry name" value="YgaC/TfoX-N like chaperone"/>
    <property type="match status" value="1"/>
</dbReference>
<name>A0A917J0K0_9BACT</name>